<comment type="cofactor">
    <cofactor evidence="8">
        <name>Mn(2+)</name>
        <dbReference type="ChEBI" id="CHEBI:29035"/>
    </cofactor>
</comment>
<evidence type="ECO:0000256" key="5">
    <source>
        <dbReference type="ARBA" id="ARBA00023211"/>
    </source>
</evidence>
<evidence type="ECO:0000256" key="6">
    <source>
        <dbReference type="ARBA" id="ARBA00023277"/>
    </source>
</evidence>
<comment type="catalytic activity">
    <reaction evidence="1">
        <text>beta-D-fructose 1,6-bisphosphate + H2O = beta-D-fructose 6-phosphate + phosphate</text>
        <dbReference type="Rhea" id="RHEA:11064"/>
        <dbReference type="ChEBI" id="CHEBI:15377"/>
        <dbReference type="ChEBI" id="CHEBI:32966"/>
        <dbReference type="ChEBI" id="CHEBI:43474"/>
        <dbReference type="ChEBI" id="CHEBI:57634"/>
        <dbReference type="EC" id="3.1.3.11"/>
    </reaction>
</comment>
<feature type="binding site" evidence="9">
    <location>
        <begin position="184"/>
        <end position="186"/>
    </location>
    <ligand>
        <name>substrate</name>
    </ligand>
</feature>
<evidence type="ECO:0000256" key="9">
    <source>
        <dbReference type="PIRSR" id="PIRSR004532-2"/>
    </source>
</evidence>
<dbReference type="Gene3D" id="3.30.540.10">
    <property type="entry name" value="Fructose-1,6-Bisphosphatase, subunit A, domain 1"/>
    <property type="match status" value="1"/>
</dbReference>
<evidence type="ECO:0000256" key="8">
    <source>
        <dbReference type="PIRSR" id="PIRSR004532-1"/>
    </source>
</evidence>
<feature type="binding site" evidence="8">
    <location>
        <position position="86"/>
    </location>
    <ligand>
        <name>Mn(2+)</name>
        <dbReference type="ChEBI" id="CHEBI:29035"/>
        <label>2</label>
    </ligand>
</feature>
<evidence type="ECO:0000256" key="2">
    <source>
        <dbReference type="ARBA" id="ARBA00008989"/>
    </source>
</evidence>
<dbReference type="GO" id="GO:0030388">
    <property type="term" value="P:fructose 1,6-bisphosphate metabolic process"/>
    <property type="evidence" value="ECO:0007669"/>
    <property type="project" value="TreeGrafter"/>
</dbReference>
<keyword evidence="4" id="KW-0378">Hydrolase</keyword>
<feature type="binding site" evidence="8">
    <location>
        <position position="211"/>
    </location>
    <ligand>
        <name>Mn(2+)</name>
        <dbReference type="ChEBI" id="CHEBI:29035"/>
        <label>2</label>
    </ligand>
</feature>
<dbReference type="GO" id="GO:0006094">
    <property type="term" value="P:gluconeogenesis"/>
    <property type="evidence" value="ECO:0007669"/>
    <property type="project" value="InterPro"/>
</dbReference>
<dbReference type="FunFam" id="3.40.190.90:FF:000001">
    <property type="entry name" value="Fructose-1,6-bisphosphatase"/>
    <property type="match status" value="1"/>
</dbReference>
<dbReference type="AlphaFoldDB" id="A0A1G2G2G3"/>
<dbReference type="Gene3D" id="3.40.190.90">
    <property type="match status" value="1"/>
</dbReference>
<organism evidence="10 11">
    <name type="scientific">Candidatus Ryanbacteria bacterium RIFCSPHIGHO2_01_FULL_45_22</name>
    <dbReference type="NCBI Taxonomy" id="1802114"/>
    <lineage>
        <taxon>Bacteria</taxon>
        <taxon>Candidatus Ryaniibacteriota</taxon>
    </lineage>
</organism>
<dbReference type="GO" id="GO:0042132">
    <property type="term" value="F:fructose 1,6-bisphosphate 1-phosphatase activity"/>
    <property type="evidence" value="ECO:0007669"/>
    <property type="project" value="UniProtKB-EC"/>
</dbReference>
<dbReference type="CDD" id="cd01516">
    <property type="entry name" value="FBPase_glpX"/>
    <property type="match status" value="1"/>
</dbReference>
<name>A0A1G2G2G3_9BACT</name>
<dbReference type="EMBL" id="MHNK01000010">
    <property type="protein sequence ID" value="OGZ44090.1"/>
    <property type="molecule type" value="Genomic_DNA"/>
</dbReference>
<evidence type="ECO:0000256" key="7">
    <source>
        <dbReference type="PIRNR" id="PIRNR004532"/>
    </source>
</evidence>
<gene>
    <name evidence="10" type="ORF">A2719_03720</name>
</gene>
<evidence type="ECO:0000256" key="1">
    <source>
        <dbReference type="ARBA" id="ARBA00001273"/>
    </source>
</evidence>
<dbReference type="GO" id="GO:0046872">
    <property type="term" value="F:metal ion binding"/>
    <property type="evidence" value="ECO:0007669"/>
    <property type="project" value="UniProtKB-KW"/>
</dbReference>
<feature type="binding site" evidence="9">
    <location>
        <begin position="86"/>
        <end position="88"/>
    </location>
    <ligand>
        <name>substrate</name>
    </ligand>
</feature>
<dbReference type="SUPFAM" id="SSF56655">
    <property type="entry name" value="Carbohydrate phosphatase"/>
    <property type="match status" value="1"/>
</dbReference>
<keyword evidence="3 8" id="KW-0479">Metal-binding</keyword>
<dbReference type="PIRSF" id="PIRSF004532">
    <property type="entry name" value="GlpX"/>
    <property type="match status" value="1"/>
</dbReference>
<feature type="binding site" evidence="9">
    <location>
        <position position="208"/>
    </location>
    <ligand>
        <name>substrate</name>
    </ligand>
</feature>
<evidence type="ECO:0000313" key="10">
    <source>
        <dbReference type="EMBL" id="OGZ44090.1"/>
    </source>
</evidence>
<dbReference type="GO" id="GO:0005829">
    <property type="term" value="C:cytosol"/>
    <property type="evidence" value="ECO:0007669"/>
    <property type="project" value="TreeGrafter"/>
</dbReference>
<evidence type="ECO:0000256" key="3">
    <source>
        <dbReference type="ARBA" id="ARBA00022723"/>
    </source>
</evidence>
<keyword evidence="5 8" id="KW-0464">Manganese</keyword>
<sequence length="312" mass="33325">MGLALEFLNATEQAAIAASRWVGRGDGKAADRAAVDAMRKVFNKIDFSGEVVIGEGAKDEAPELFVGEKLGTGRGVLVDIAVDPLECTDSVAYGRPNALAVIATGPRGSIYKAFDGYMEKIAVGPEARGAVDLDMPVKTAIKKVAHVLGKDVGEVTVAVLDRPRHEDLIQQIRHAGARVRLFSDGDVAMAIATCLPESPIDMLLGIGGSTEAVLAAAALRCLDGEIMCRWKPSDERQEKELKKLGAREAKKVFSARDLAKSEYVTFTATGVIDGPLADGVVFEGESIITHSVVMSLLPRTLRFIKTKHILET</sequence>
<dbReference type="Pfam" id="PF03320">
    <property type="entry name" value="FBPase_glpX"/>
    <property type="match status" value="1"/>
</dbReference>
<accession>A0A1G2G2G3</accession>
<proteinExistence type="inferred from homology"/>
<dbReference type="InterPro" id="IPR004464">
    <property type="entry name" value="FBPase_class-2/SBPase"/>
</dbReference>
<feature type="binding site" evidence="8">
    <location>
        <position position="83"/>
    </location>
    <ligand>
        <name>Mn(2+)</name>
        <dbReference type="ChEBI" id="CHEBI:29035"/>
        <label>2</label>
    </ligand>
</feature>
<feature type="binding site" evidence="9">
    <location>
        <position position="117"/>
    </location>
    <ligand>
        <name>substrate</name>
    </ligand>
</feature>
<feature type="binding site" evidence="8">
    <location>
        <position position="55"/>
    </location>
    <ligand>
        <name>Mn(2+)</name>
        <dbReference type="ChEBI" id="CHEBI:29035"/>
        <label>1</label>
    </ligand>
</feature>
<comment type="similarity">
    <text evidence="2 7">Belongs to the FBPase class 2 family.</text>
</comment>
<reference evidence="10 11" key="1">
    <citation type="journal article" date="2016" name="Nat. Commun.">
        <title>Thousands of microbial genomes shed light on interconnected biogeochemical processes in an aquifer system.</title>
        <authorList>
            <person name="Anantharaman K."/>
            <person name="Brown C.T."/>
            <person name="Hug L.A."/>
            <person name="Sharon I."/>
            <person name="Castelle C.J."/>
            <person name="Probst A.J."/>
            <person name="Thomas B.C."/>
            <person name="Singh A."/>
            <person name="Wilkins M.J."/>
            <person name="Karaoz U."/>
            <person name="Brodie E.L."/>
            <person name="Williams K.H."/>
            <person name="Hubbard S.S."/>
            <person name="Banfield J.F."/>
        </authorList>
    </citation>
    <scope>NUCLEOTIDE SEQUENCE [LARGE SCALE GENOMIC DNA]</scope>
</reference>
<protein>
    <recommendedName>
        <fullName evidence="7">Fructose-1,6-bisphosphatase</fullName>
    </recommendedName>
</protein>
<dbReference type="PANTHER" id="PTHR30447:SF0">
    <property type="entry name" value="FRUCTOSE-1,6-BISPHOSPHATASE 1 CLASS 2-RELATED"/>
    <property type="match status" value="1"/>
</dbReference>
<dbReference type="STRING" id="1802114.A2719_03720"/>
<keyword evidence="6 7" id="KW-0119">Carbohydrate metabolism</keyword>
<dbReference type="NCBIfam" id="TIGR00330">
    <property type="entry name" value="glpX"/>
    <property type="match status" value="1"/>
</dbReference>
<dbReference type="Proteomes" id="UP000177480">
    <property type="component" value="Unassembled WGS sequence"/>
</dbReference>
<evidence type="ECO:0000256" key="4">
    <source>
        <dbReference type="ARBA" id="ARBA00022801"/>
    </source>
</evidence>
<comment type="caution">
    <text evidence="10">The sequence shown here is derived from an EMBL/GenBank/DDBJ whole genome shotgun (WGS) entry which is preliminary data.</text>
</comment>
<dbReference type="PANTHER" id="PTHR30447">
    <property type="entry name" value="FRUCTOSE-1,6-BISPHOSPHATASE CLASS 2"/>
    <property type="match status" value="1"/>
</dbReference>
<dbReference type="GO" id="GO:0006071">
    <property type="term" value="P:glycerol metabolic process"/>
    <property type="evidence" value="ECO:0007669"/>
    <property type="project" value="InterPro"/>
</dbReference>
<feature type="binding site" evidence="9">
    <location>
        <begin position="162"/>
        <end position="164"/>
    </location>
    <ligand>
        <name>substrate</name>
    </ligand>
</feature>
<evidence type="ECO:0000313" key="11">
    <source>
        <dbReference type="Proteomes" id="UP000177480"/>
    </source>
</evidence>
<feature type="binding site" evidence="8">
    <location>
        <position position="31"/>
    </location>
    <ligand>
        <name>Mn(2+)</name>
        <dbReference type="ChEBI" id="CHEBI:29035"/>
        <label>1</label>
    </ligand>
</feature>